<keyword evidence="5" id="KW-1185">Reference proteome</keyword>
<name>A0A917ZWM1_9ACTN</name>
<dbReference type="PROSITE" id="PS51677">
    <property type="entry name" value="NODB"/>
    <property type="match status" value="1"/>
</dbReference>
<comment type="subcellular location">
    <subcellularLocation>
        <location evidence="1">Secreted</location>
    </subcellularLocation>
</comment>
<organism evidence="4 5">
    <name type="scientific">Wenjunlia tyrosinilytica</name>
    <dbReference type="NCBI Taxonomy" id="1544741"/>
    <lineage>
        <taxon>Bacteria</taxon>
        <taxon>Bacillati</taxon>
        <taxon>Actinomycetota</taxon>
        <taxon>Actinomycetes</taxon>
        <taxon>Kitasatosporales</taxon>
        <taxon>Streptomycetaceae</taxon>
        <taxon>Wenjunlia</taxon>
    </lineage>
</organism>
<protein>
    <recommendedName>
        <fullName evidence="3">NodB homology domain-containing protein</fullName>
    </recommendedName>
</protein>
<dbReference type="EMBL" id="BMMS01000028">
    <property type="protein sequence ID" value="GGO96135.1"/>
    <property type="molecule type" value="Genomic_DNA"/>
</dbReference>
<dbReference type="InterPro" id="IPR002509">
    <property type="entry name" value="NODB_dom"/>
</dbReference>
<sequence length="271" mass="28687">MLRRFGGDGLRTGVKALLARTASDAPPTGATLLIYHRVGGGSREELDVPADRFAAQLDALPPGSVVSLDTAVGRLRQGDSTASTVLTFDDGFADVHTNAWPELKARGLPFTLYLTSGCVAGRMTWTGSTARTTGAPALTWDQIAEMAGTGLCTVANHTRSHARPSGLTCAELDACSDDIERHLGTRPRHFAYTWGVPVPHMEPALRERFLSAATGRVGRNAPGCDPIRLRRVPVRRTDPMGFFGAKLAGGLWPERAYGRIVGAAKAVGAGG</sequence>
<dbReference type="Gene3D" id="3.20.20.370">
    <property type="entry name" value="Glycoside hydrolase/deacetylase"/>
    <property type="match status" value="1"/>
</dbReference>
<dbReference type="InterPro" id="IPR011330">
    <property type="entry name" value="Glyco_hydro/deAcase_b/a-brl"/>
</dbReference>
<evidence type="ECO:0000256" key="1">
    <source>
        <dbReference type="ARBA" id="ARBA00004613"/>
    </source>
</evidence>
<evidence type="ECO:0000259" key="3">
    <source>
        <dbReference type="PROSITE" id="PS51677"/>
    </source>
</evidence>
<evidence type="ECO:0000256" key="2">
    <source>
        <dbReference type="ARBA" id="ARBA00022729"/>
    </source>
</evidence>
<dbReference type="InterPro" id="IPR051398">
    <property type="entry name" value="Polysacch_Deacetylase"/>
</dbReference>
<dbReference type="PANTHER" id="PTHR34216:SF3">
    <property type="entry name" value="POLY-BETA-1,6-N-ACETYL-D-GLUCOSAMINE N-DEACETYLASE"/>
    <property type="match status" value="1"/>
</dbReference>
<dbReference type="AlphaFoldDB" id="A0A917ZWM1"/>
<dbReference type="GO" id="GO:0016810">
    <property type="term" value="F:hydrolase activity, acting on carbon-nitrogen (but not peptide) bonds"/>
    <property type="evidence" value="ECO:0007669"/>
    <property type="project" value="InterPro"/>
</dbReference>
<dbReference type="GO" id="GO:0005975">
    <property type="term" value="P:carbohydrate metabolic process"/>
    <property type="evidence" value="ECO:0007669"/>
    <property type="project" value="InterPro"/>
</dbReference>
<reference evidence="4" key="1">
    <citation type="journal article" date="2014" name="Int. J. Syst. Evol. Microbiol.">
        <title>Complete genome sequence of Corynebacterium casei LMG S-19264T (=DSM 44701T), isolated from a smear-ripened cheese.</title>
        <authorList>
            <consortium name="US DOE Joint Genome Institute (JGI-PGF)"/>
            <person name="Walter F."/>
            <person name="Albersmeier A."/>
            <person name="Kalinowski J."/>
            <person name="Ruckert C."/>
        </authorList>
    </citation>
    <scope>NUCLEOTIDE SEQUENCE</scope>
    <source>
        <strain evidence="4">CGMCC 4.7201</strain>
    </source>
</reference>
<evidence type="ECO:0000313" key="4">
    <source>
        <dbReference type="EMBL" id="GGO96135.1"/>
    </source>
</evidence>
<dbReference type="SUPFAM" id="SSF88713">
    <property type="entry name" value="Glycoside hydrolase/deacetylase"/>
    <property type="match status" value="1"/>
</dbReference>
<reference evidence="4" key="2">
    <citation type="submission" date="2020-09" db="EMBL/GenBank/DDBJ databases">
        <authorList>
            <person name="Sun Q."/>
            <person name="Zhou Y."/>
        </authorList>
    </citation>
    <scope>NUCLEOTIDE SEQUENCE</scope>
    <source>
        <strain evidence="4">CGMCC 4.7201</strain>
    </source>
</reference>
<dbReference type="Proteomes" id="UP000641932">
    <property type="component" value="Unassembled WGS sequence"/>
</dbReference>
<keyword evidence="2" id="KW-0732">Signal</keyword>
<feature type="domain" description="NodB homology" evidence="3">
    <location>
        <begin position="82"/>
        <end position="271"/>
    </location>
</feature>
<accession>A0A917ZWM1</accession>
<dbReference type="CDD" id="cd10918">
    <property type="entry name" value="CE4_NodB_like_5s_6s"/>
    <property type="match status" value="1"/>
</dbReference>
<evidence type="ECO:0000313" key="5">
    <source>
        <dbReference type="Proteomes" id="UP000641932"/>
    </source>
</evidence>
<dbReference type="PANTHER" id="PTHR34216">
    <property type="match status" value="1"/>
</dbReference>
<comment type="caution">
    <text evidence="4">The sequence shown here is derived from an EMBL/GenBank/DDBJ whole genome shotgun (WGS) entry which is preliminary data.</text>
</comment>
<gene>
    <name evidence="4" type="ORF">GCM10012280_54940</name>
</gene>
<dbReference type="GO" id="GO:0005576">
    <property type="term" value="C:extracellular region"/>
    <property type="evidence" value="ECO:0007669"/>
    <property type="project" value="UniProtKB-SubCell"/>
</dbReference>
<proteinExistence type="predicted"/>
<dbReference type="Pfam" id="PF01522">
    <property type="entry name" value="Polysacc_deac_1"/>
    <property type="match status" value="1"/>
</dbReference>